<accession>A0A135U8P1</accession>
<reference evidence="1 2" key="1">
    <citation type="submission" date="2014-02" db="EMBL/GenBank/DDBJ databases">
        <title>The genome sequence of Colletotrichum salicis CBS 607.94.</title>
        <authorList>
            <person name="Baroncelli R."/>
            <person name="Thon M.R."/>
        </authorList>
    </citation>
    <scope>NUCLEOTIDE SEQUENCE [LARGE SCALE GENOMIC DNA]</scope>
    <source>
        <strain evidence="1 2">CBS 607.94</strain>
    </source>
</reference>
<dbReference type="EMBL" id="JFFI01001641">
    <property type="protein sequence ID" value="KXH56735.1"/>
    <property type="molecule type" value="Genomic_DNA"/>
</dbReference>
<sequence length="164" mass="18787">MEFSFPLRIWCSSPVLMRDRREETSSGQRLRSSRDVKFLRQLAPTEKLGGATTDGIYSGHISAMVTGYDQFRWTGLALVEDWFETSSDDPGPDSLERYENDFEDGVLSDPLARGKVDVAGSSWDPRPYFVHILQVRLTQVHREWVFLLSKIDGILTRTVRESRS</sequence>
<gene>
    <name evidence="1" type="ORF">CSAL01_03179</name>
</gene>
<dbReference type="STRING" id="1209931.A0A135U8P1"/>
<organism evidence="1 2">
    <name type="scientific">Colletotrichum salicis</name>
    <dbReference type="NCBI Taxonomy" id="1209931"/>
    <lineage>
        <taxon>Eukaryota</taxon>
        <taxon>Fungi</taxon>
        <taxon>Dikarya</taxon>
        <taxon>Ascomycota</taxon>
        <taxon>Pezizomycotina</taxon>
        <taxon>Sordariomycetes</taxon>
        <taxon>Hypocreomycetidae</taxon>
        <taxon>Glomerellales</taxon>
        <taxon>Glomerellaceae</taxon>
        <taxon>Colletotrichum</taxon>
        <taxon>Colletotrichum acutatum species complex</taxon>
    </lineage>
</organism>
<proteinExistence type="predicted"/>
<protein>
    <submittedName>
        <fullName evidence="1">Uncharacterized protein</fullName>
    </submittedName>
</protein>
<keyword evidence="2" id="KW-1185">Reference proteome</keyword>
<dbReference type="Proteomes" id="UP000070121">
    <property type="component" value="Unassembled WGS sequence"/>
</dbReference>
<comment type="caution">
    <text evidence="1">The sequence shown here is derived from an EMBL/GenBank/DDBJ whole genome shotgun (WGS) entry which is preliminary data.</text>
</comment>
<evidence type="ECO:0000313" key="1">
    <source>
        <dbReference type="EMBL" id="KXH56735.1"/>
    </source>
</evidence>
<dbReference type="AlphaFoldDB" id="A0A135U8P1"/>
<dbReference type="OrthoDB" id="10071171at2759"/>
<name>A0A135U8P1_9PEZI</name>
<evidence type="ECO:0000313" key="2">
    <source>
        <dbReference type="Proteomes" id="UP000070121"/>
    </source>
</evidence>